<dbReference type="Gene3D" id="2.30.30.110">
    <property type="match status" value="1"/>
</dbReference>
<evidence type="ECO:0000256" key="2">
    <source>
        <dbReference type="ARBA" id="ARBA00022649"/>
    </source>
</evidence>
<dbReference type="RefSeq" id="WP_147060739.1">
    <property type="nucleotide sequence ID" value="NZ_BJYL01000064.1"/>
</dbReference>
<dbReference type="EMBL" id="BJYL01000064">
    <property type="protein sequence ID" value="GEN85185.1"/>
    <property type="molecule type" value="Genomic_DNA"/>
</dbReference>
<dbReference type="SUPFAM" id="SSF50118">
    <property type="entry name" value="Cell growth inhibitor/plasmid maintenance toxic component"/>
    <property type="match status" value="1"/>
</dbReference>
<keyword evidence="4" id="KW-1185">Reference proteome</keyword>
<keyword evidence="2" id="KW-1277">Toxin-antitoxin system</keyword>
<dbReference type="Pfam" id="PF02452">
    <property type="entry name" value="PemK_toxin"/>
    <property type="match status" value="1"/>
</dbReference>
<reference evidence="3 4" key="1">
    <citation type="submission" date="2019-07" db="EMBL/GenBank/DDBJ databases">
        <title>Whole genome shotgun sequence of Sporosarcina luteola NBRC 105378.</title>
        <authorList>
            <person name="Hosoyama A."/>
            <person name="Uohara A."/>
            <person name="Ohji S."/>
            <person name="Ichikawa N."/>
        </authorList>
    </citation>
    <scope>NUCLEOTIDE SEQUENCE [LARGE SCALE GENOMIC DNA]</scope>
    <source>
        <strain evidence="3 4">NBRC 105378</strain>
    </source>
</reference>
<dbReference type="PANTHER" id="PTHR33988">
    <property type="entry name" value="ENDORIBONUCLEASE MAZF-RELATED"/>
    <property type="match status" value="1"/>
</dbReference>
<gene>
    <name evidence="3" type="ORF">SLU01_34970</name>
</gene>
<dbReference type="InterPro" id="IPR003477">
    <property type="entry name" value="PemK-like"/>
</dbReference>
<dbReference type="GO" id="GO:0006402">
    <property type="term" value="P:mRNA catabolic process"/>
    <property type="evidence" value="ECO:0007669"/>
    <property type="project" value="TreeGrafter"/>
</dbReference>
<evidence type="ECO:0000313" key="4">
    <source>
        <dbReference type="Proteomes" id="UP000321901"/>
    </source>
</evidence>
<dbReference type="GO" id="GO:0003677">
    <property type="term" value="F:DNA binding"/>
    <property type="evidence" value="ECO:0007669"/>
    <property type="project" value="InterPro"/>
</dbReference>
<accession>A0A511ZCK5</accession>
<dbReference type="OrthoDB" id="9808744at2"/>
<keyword evidence="3" id="KW-0255">Endonuclease</keyword>
<dbReference type="PANTHER" id="PTHR33988:SF3">
    <property type="entry name" value="ENDORIBONUCLEASE TOXIN CHPB-RELATED"/>
    <property type="match status" value="1"/>
</dbReference>
<evidence type="ECO:0000313" key="3">
    <source>
        <dbReference type="EMBL" id="GEN85185.1"/>
    </source>
</evidence>
<dbReference type="GO" id="GO:0016075">
    <property type="term" value="P:rRNA catabolic process"/>
    <property type="evidence" value="ECO:0007669"/>
    <property type="project" value="TreeGrafter"/>
</dbReference>
<protein>
    <submittedName>
        <fullName evidence="3">mRNA-degrading endonuclease</fullName>
    </submittedName>
</protein>
<dbReference type="GO" id="GO:0004521">
    <property type="term" value="F:RNA endonuclease activity"/>
    <property type="evidence" value="ECO:0007669"/>
    <property type="project" value="TreeGrafter"/>
</dbReference>
<keyword evidence="3" id="KW-0540">Nuclease</keyword>
<name>A0A511ZCK5_9BACL</name>
<keyword evidence="3" id="KW-0378">Hydrolase</keyword>
<sequence>MQIPDRGDIIYLDFNPQTGREQAGRRPAIVLSPKRFNETTGYASVCPISNTTRQWGFHVHLPEGLEVEGVVILDQLKNLDFRARNATIKDKVPDDVIELCLKKIRTFL</sequence>
<comment type="caution">
    <text evidence="3">The sequence shown here is derived from an EMBL/GenBank/DDBJ whole genome shotgun (WGS) entry which is preliminary data.</text>
</comment>
<dbReference type="Proteomes" id="UP000321901">
    <property type="component" value="Unassembled WGS sequence"/>
</dbReference>
<evidence type="ECO:0000256" key="1">
    <source>
        <dbReference type="ARBA" id="ARBA00007521"/>
    </source>
</evidence>
<proteinExistence type="inferred from homology"/>
<organism evidence="3 4">
    <name type="scientific">Sporosarcina luteola</name>
    <dbReference type="NCBI Taxonomy" id="582850"/>
    <lineage>
        <taxon>Bacteria</taxon>
        <taxon>Bacillati</taxon>
        <taxon>Bacillota</taxon>
        <taxon>Bacilli</taxon>
        <taxon>Bacillales</taxon>
        <taxon>Caryophanaceae</taxon>
        <taxon>Sporosarcina</taxon>
    </lineage>
</organism>
<dbReference type="InterPro" id="IPR011067">
    <property type="entry name" value="Plasmid_toxin/cell-grow_inhib"/>
</dbReference>
<dbReference type="AlphaFoldDB" id="A0A511ZCK5"/>
<comment type="similarity">
    <text evidence="1">Belongs to the PemK/MazF family.</text>
</comment>